<name>A0A1G4JIU9_9SACH</name>
<dbReference type="AlphaFoldDB" id="A0A1G4JIU9"/>
<keyword evidence="3" id="KW-0479">Metal-binding</keyword>
<reference evidence="9 10" key="1">
    <citation type="submission" date="2016-03" db="EMBL/GenBank/DDBJ databases">
        <authorList>
            <person name="Devillers H."/>
        </authorList>
    </citation>
    <scope>NUCLEOTIDE SEQUENCE [LARGE SCALE GENOMIC DNA]</scope>
    <source>
        <strain evidence="9">CBS 11717</strain>
    </source>
</reference>
<dbReference type="InterPro" id="IPR038492">
    <property type="entry name" value="GBBH-like_N_sf"/>
</dbReference>
<evidence type="ECO:0000259" key="8">
    <source>
        <dbReference type="Pfam" id="PF06155"/>
    </source>
</evidence>
<keyword evidence="6" id="KW-0408">Iron</keyword>
<keyword evidence="10" id="KW-1185">Reference proteome</keyword>
<evidence type="ECO:0000256" key="5">
    <source>
        <dbReference type="ARBA" id="ARBA00023002"/>
    </source>
</evidence>
<dbReference type="SUPFAM" id="SSF51197">
    <property type="entry name" value="Clavaminate synthase-like"/>
    <property type="match status" value="1"/>
</dbReference>
<protein>
    <submittedName>
        <fullName evidence="9">LAMI_0E01530g1_1</fullName>
    </submittedName>
</protein>
<dbReference type="Gene3D" id="3.60.130.10">
    <property type="entry name" value="Clavaminate synthase-like"/>
    <property type="match status" value="1"/>
</dbReference>
<dbReference type="InterPro" id="IPR010376">
    <property type="entry name" value="GBBH-like_N"/>
</dbReference>
<comment type="cofactor">
    <cofactor evidence="1">
        <name>Fe(2+)</name>
        <dbReference type="ChEBI" id="CHEBI:29033"/>
    </cofactor>
</comment>
<dbReference type="GO" id="GO:0045329">
    <property type="term" value="P:carnitine biosynthetic process"/>
    <property type="evidence" value="ECO:0007669"/>
    <property type="project" value="TreeGrafter"/>
</dbReference>
<dbReference type="Pfam" id="PF06155">
    <property type="entry name" value="GBBH-like_N"/>
    <property type="match status" value="1"/>
</dbReference>
<evidence type="ECO:0000256" key="2">
    <source>
        <dbReference type="ARBA" id="ARBA00008654"/>
    </source>
</evidence>
<gene>
    <name evidence="9" type="ORF">LAMI_0E01530G</name>
</gene>
<dbReference type="Gene3D" id="3.30.2020.30">
    <property type="match status" value="1"/>
</dbReference>
<dbReference type="PANTHER" id="PTHR10696">
    <property type="entry name" value="GAMMA-BUTYROBETAINE HYDROXYLASE-RELATED"/>
    <property type="match status" value="1"/>
</dbReference>
<dbReference type="GO" id="GO:0046872">
    <property type="term" value="F:metal ion binding"/>
    <property type="evidence" value="ECO:0007669"/>
    <property type="project" value="UniProtKB-KW"/>
</dbReference>
<dbReference type="Pfam" id="PF02668">
    <property type="entry name" value="TauD"/>
    <property type="match status" value="1"/>
</dbReference>
<dbReference type="InterPro" id="IPR050411">
    <property type="entry name" value="AlphaKG_dependent_hydroxylases"/>
</dbReference>
<dbReference type="Proteomes" id="UP000191024">
    <property type="component" value="Chromosome E"/>
</dbReference>
<keyword evidence="5" id="KW-0560">Oxidoreductase</keyword>
<evidence type="ECO:0000256" key="6">
    <source>
        <dbReference type="ARBA" id="ARBA00023004"/>
    </source>
</evidence>
<dbReference type="InterPro" id="IPR003819">
    <property type="entry name" value="TauD/TfdA-like"/>
</dbReference>
<evidence type="ECO:0000256" key="1">
    <source>
        <dbReference type="ARBA" id="ARBA00001954"/>
    </source>
</evidence>
<organism evidence="9 10">
    <name type="scientific">Lachancea mirantina</name>
    <dbReference type="NCBI Taxonomy" id="1230905"/>
    <lineage>
        <taxon>Eukaryota</taxon>
        <taxon>Fungi</taxon>
        <taxon>Dikarya</taxon>
        <taxon>Ascomycota</taxon>
        <taxon>Saccharomycotina</taxon>
        <taxon>Saccharomycetes</taxon>
        <taxon>Saccharomycetales</taxon>
        <taxon>Saccharomycetaceae</taxon>
        <taxon>Lachancea</taxon>
    </lineage>
</organism>
<dbReference type="GO" id="GO:0016706">
    <property type="term" value="F:2-oxoglutarate-dependent dioxygenase activity"/>
    <property type="evidence" value="ECO:0007669"/>
    <property type="project" value="UniProtKB-ARBA"/>
</dbReference>
<dbReference type="STRING" id="1230905.A0A1G4JIU9"/>
<proteinExistence type="inferred from homology"/>
<comment type="similarity">
    <text evidence="2">Belongs to the gamma-BBH/TMLD family.</text>
</comment>
<dbReference type="GO" id="GO:0005739">
    <property type="term" value="C:mitochondrion"/>
    <property type="evidence" value="ECO:0007669"/>
    <property type="project" value="TreeGrafter"/>
</dbReference>
<feature type="domain" description="Gamma-butyrobetaine hydroxylase-like N-terminal" evidence="8">
    <location>
        <begin position="44"/>
        <end position="126"/>
    </location>
</feature>
<dbReference type="OrthoDB" id="406634at2759"/>
<evidence type="ECO:0000313" key="9">
    <source>
        <dbReference type="EMBL" id="SCU90313.1"/>
    </source>
</evidence>
<evidence type="ECO:0000256" key="3">
    <source>
        <dbReference type="ARBA" id="ARBA00022723"/>
    </source>
</evidence>
<evidence type="ECO:0000259" key="7">
    <source>
        <dbReference type="Pfam" id="PF02668"/>
    </source>
</evidence>
<accession>A0A1G4JIU9</accession>
<dbReference type="InterPro" id="IPR042098">
    <property type="entry name" value="TauD-like_sf"/>
</dbReference>
<keyword evidence="4" id="KW-0223">Dioxygenase</keyword>
<dbReference type="EMBL" id="LT598465">
    <property type="protein sequence ID" value="SCU90313.1"/>
    <property type="molecule type" value="Genomic_DNA"/>
</dbReference>
<dbReference type="CDD" id="cd00250">
    <property type="entry name" value="CAS_like"/>
    <property type="match status" value="1"/>
</dbReference>
<feature type="domain" description="TauD/TfdA-like" evidence="7">
    <location>
        <begin position="175"/>
        <end position="433"/>
    </location>
</feature>
<evidence type="ECO:0000313" key="10">
    <source>
        <dbReference type="Proteomes" id="UP000191024"/>
    </source>
</evidence>
<sequence length="451" mass="51217">MLKVSKGFVRFSSTLGSAGVESIGGNKFVPRVILHTMFNKDCTSITFRDKETDPPETVSFSNLFLRDSSRSAKSTDKASGQKLFTTGQLLSNPQATTPSQVNVTTDCQGLTIKWQDGDEYTYPLEFIVRYSRGLFDGKSGVLSPLLWDKKLLKSNIKELLSTNYESLMNGTDLKPLFQMLQNLQKYGICFVSNIPTETRSDAHVKRIAERIGNIQHTFYGETFDVVNKGSPENIAYTSRALPLHQDLLYLESIPGWQLLHSIHNSDGAGDAGMNFFVDAFYAARIIRDTDADAYEALKHVPINYHYMRDDKRYQEARPVIVENDMTTDNTMPSNYGDLIKQINYSPPFQAPFSFGIWEKPKGVDLSTPSSKLTERLLFKDFARRLALFEEIINKPDNQFRVKIPEGTCVIFNNRRILHGRTAFSGTRHLKGCYVDDDSFKSKLRYLSEKFM</sequence>
<dbReference type="PANTHER" id="PTHR10696:SF25">
    <property type="entry name" value="OXIDOREDUCTASE AIM17-RELATED"/>
    <property type="match status" value="1"/>
</dbReference>
<evidence type="ECO:0000256" key="4">
    <source>
        <dbReference type="ARBA" id="ARBA00022964"/>
    </source>
</evidence>